<protein>
    <recommendedName>
        <fullName evidence="1">Trk system potassium uptake protein TrkA</fullName>
    </recommendedName>
</protein>
<dbReference type="InterPro" id="IPR003148">
    <property type="entry name" value="RCK_N"/>
</dbReference>
<evidence type="ECO:0000259" key="7">
    <source>
        <dbReference type="PROSITE" id="PS51201"/>
    </source>
</evidence>
<keyword evidence="3" id="KW-0633">Potassium transport</keyword>
<evidence type="ECO:0000256" key="5">
    <source>
        <dbReference type="ARBA" id="ARBA00023027"/>
    </source>
</evidence>
<dbReference type="PROSITE" id="PS51201">
    <property type="entry name" value="RCK_N"/>
    <property type="match status" value="2"/>
</dbReference>
<evidence type="ECO:0000256" key="2">
    <source>
        <dbReference type="ARBA" id="ARBA00022448"/>
    </source>
</evidence>
<feature type="domain" description="RCK N-terminal" evidence="7">
    <location>
        <begin position="1"/>
        <end position="120"/>
    </location>
</feature>
<dbReference type="FunFam" id="3.40.50.720:FF:000448">
    <property type="entry name" value="Trk system potassium transporter TrkA"/>
    <property type="match status" value="1"/>
</dbReference>
<dbReference type="SUPFAM" id="SSF51735">
    <property type="entry name" value="NAD(P)-binding Rossmann-fold domains"/>
    <property type="match status" value="2"/>
</dbReference>
<dbReference type="InterPro" id="IPR036291">
    <property type="entry name" value="NAD(P)-bd_dom_sf"/>
</dbReference>
<dbReference type="Gene3D" id="3.30.70.1450">
    <property type="entry name" value="Regulator of K+ conductance, C-terminal domain"/>
    <property type="match status" value="2"/>
</dbReference>
<evidence type="ECO:0000256" key="1">
    <source>
        <dbReference type="ARBA" id="ARBA00017378"/>
    </source>
</evidence>
<dbReference type="PANTHER" id="PTHR43833">
    <property type="entry name" value="POTASSIUM CHANNEL PROTEIN 2-RELATED-RELATED"/>
    <property type="match status" value="1"/>
</dbReference>
<evidence type="ECO:0000313" key="10">
    <source>
        <dbReference type="Proteomes" id="UP000254924"/>
    </source>
</evidence>
<keyword evidence="5" id="KW-0520">NAD</keyword>
<dbReference type="EMBL" id="UHFN01000007">
    <property type="protein sequence ID" value="SUN63175.1"/>
    <property type="molecule type" value="Genomic_DNA"/>
</dbReference>
<dbReference type="PRINTS" id="PR00335">
    <property type="entry name" value="KUPTAKETRKA"/>
</dbReference>
<proteinExistence type="predicted"/>
<dbReference type="RefSeq" id="WP_115270720.1">
    <property type="nucleotide sequence ID" value="NZ_JBNPNB010000062.1"/>
</dbReference>
<dbReference type="InterPro" id="IPR036721">
    <property type="entry name" value="RCK_C_sf"/>
</dbReference>
<name>A0A380KDL6_9STRE</name>
<feature type="domain" description="RCK N-terminal" evidence="7">
    <location>
        <begin position="225"/>
        <end position="353"/>
    </location>
</feature>
<organism evidence="9 10">
    <name type="scientific">Streptococcus hyointestinalis</name>
    <dbReference type="NCBI Taxonomy" id="1337"/>
    <lineage>
        <taxon>Bacteria</taxon>
        <taxon>Bacillati</taxon>
        <taxon>Bacillota</taxon>
        <taxon>Bacilli</taxon>
        <taxon>Lactobacillales</taxon>
        <taxon>Streptococcaceae</taxon>
        <taxon>Streptococcus</taxon>
    </lineage>
</organism>
<dbReference type="SUPFAM" id="SSF116726">
    <property type="entry name" value="TrkA C-terminal domain-like"/>
    <property type="match status" value="2"/>
</dbReference>
<evidence type="ECO:0000259" key="8">
    <source>
        <dbReference type="PROSITE" id="PS51202"/>
    </source>
</evidence>
<keyword evidence="2" id="KW-0813">Transport</keyword>
<dbReference type="OrthoDB" id="9775180at2"/>
<keyword evidence="6" id="KW-0406">Ion transport</keyword>
<feature type="domain" description="RCK C-terminal" evidence="8">
    <location>
        <begin position="140"/>
        <end position="222"/>
    </location>
</feature>
<gene>
    <name evidence="9" type="primary">trkA</name>
    <name evidence="9" type="ORF">NCTC12224_02278</name>
</gene>
<dbReference type="Proteomes" id="UP000254924">
    <property type="component" value="Unassembled WGS sequence"/>
</dbReference>
<dbReference type="PROSITE" id="PS51202">
    <property type="entry name" value="RCK_C"/>
    <property type="match status" value="2"/>
</dbReference>
<accession>A0A380KDL6</accession>
<dbReference type="InterPro" id="IPR006037">
    <property type="entry name" value="RCK_C"/>
</dbReference>
<dbReference type="GO" id="GO:0015079">
    <property type="term" value="F:potassium ion transmembrane transporter activity"/>
    <property type="evidence" value="ECO:0007669"/>
    <property type="project" value="InterPro"/>
</dbReference>
<reference evidence="9 10" key="1">
    <citation type="submission" date="2018-06" db="EMBL/GenBank/DDBJ databases">
        <authorList>
            <consortium name="Pathogen Informatics"/>
            <person name="Doyle S."/>
        </authorList>
    </citation>
    <scope>NUCLEOTIDE SEQUENCE [LARGE SCALE GENOMIC DNA]</scope>
    <source>
        <strain evidence="9 10">NCTC12224</strain>
    </source>
</reference>
<evidence type="ECO:0000256" key="6">
    <source>
        <dbReference type="ARBA" id="ARBA00023065"/>
    </source>
</evidence>
<evidence type="ECO:0000256" key="4">
    <source>
        <dbReference type="ARBA" id="ARBA00022958"/>
    </source>
</evidence>
<evidence type="ECO:0000256" key="3">
    <source>
        <dbReference type="ARBA" id="ARBA00022538"/>
    </source>
</evidence>
<dbReference type="NCBIfam" id="NF007033">
    <property type="entry name" value="PRK09496.1-5"/>
    <property type="match status" value="1"/>
</dbReference>
<dbReference type="AlphaFoldDB" id="A0A380KDL6"/>
<dbReference type="Pfam" id="PF02080">
    <property type="entry name" value="TrkA_C"/>
    <property type="match status" value="2"/>
</dbReference>
<dbReference type="Pfam" id="PF02254">
    <property type="entry name" value="TrkA_N"/>
    <property type="match status" value="2"/>
</dbReference>
<dbReference type="Gene3D" id="3.40.50.720">
    <property type="entry name" value="NAD(P)-binding Rossmann-like Domain"/>
    <property type="match status" value="2"/>
</dbReference>
<dbReference type="PANTHER" id="PTHR43833:SF5">
    <property type="entry name" value="TRK SYSTEM POTASSIUM UPTAKE PROTEIN TRKA"/>
    <property type="match status" value="1"/>
</dbReference>
<dbReference type="InterPro" id="IPR050721">
    <property type="entry name" value="Trk_Ktr_HKT_K-transport"/>
</dbReference>
<dbReference type="InterPro" id="IPR006036">
    <property type="entry name" value="K_uptake_TrkA"/>
</dbReference>
<keyword evidence="4" id="KW-0630">Potassium</keyword>
<dbReference type="NCBIfam" id="NF007039">
    <property type="entry name" value="PRK09496.3-2"/>
    <property type="match status" value="1"/>
</dbReference>
<feature type="domain" description="RCK C-terminal" evidence="8">
    <location>
        <begin position="368"/>
        <end position="449"/>
    </location>
</feature>
<dbReference type="GeneID" id="78357517"/>
<sequence length="449" mass="50256">MKIIVVGGGKVGTALCRSLVGEKHDVILIEEKESVLKRVTKRYDIMGIVGNGANFKILEQAEVKNCDIFIALTDKDELNMIAAVLAKKMGAKETIVRVRNPEYSNAYFKEKNFLGYSMIVNPELLSARAIANIVDFPNALSVEHFANGRVMLMEFKISKNSKLSDLTMSQFRKRFGNIVICAIEREGRLLIPNGEATIQEGDTIFVTGNRIEMVLFHNSLKSKMVNSMMLIGAGRIAYYLLNLLKDTHIKVKLIEINRQRAELFSQEFPNVNIVLGDGTAKPILMEENVTHYDAVATMTGVDEENIITSMYLESLGVSKNITKINRTSLLEIIDRKEFSTIITPKNIAVDSIMHFIRGRYNAKDSNLESLHHVANGRIEALEFEITEATKIVDKPLSSLKLKSDILIAAIIRHGKAIYPTGEDKLQCNDKIVVITLKQNITQLSDLIAR</sequence>
<dbReference type="GO" id="GO:0005886">
    <property type="term" value="C:plasma membrane"/>
    <property type="evidence" value="ECO:0007669"/>
    <property type="project" value="InterPro"/>
</dbReference>
<evidence type="ECO:0000313" key="9">
    <source>
        <dbReference type="EMBL" id="SUN63175.1"/>
    </source>
</evidence>
<keyword evidence="10" id="KW-1185">Reference proteome</keyword>